<organism evidence="1">
    <name type="scientific">marine sediment metagenome</name>
    <dbReference type="NCBI Taxonomy" id="412755"/>
    <lineage>
        <taxon>unclassified sequences</taxon>
        <taxon>metagenomes</taxon>
        <taxon>ecological metagenomes</taxon>
    </lineage>
</organism>
<accession>A0A0F8WSM9</accession>
<gene>
    <name evidence="1" type="ORF">LCGC14_3029830</name>
</gene>
<dbReference type="Gene3D" id="3.30.420.40">
    <property type="match status" value="1"/>
</dbReference>
<proteinExistence type="predicted"/>
<dbReference type="AlphaFoldDB" id="A0A0F8WSM9"/>
<feature type="non-terminal residue" evidence="1">
    <location>
        <position position="270"/>
    </location>
</feature>
<dbReference type="Gene3D" id="3.50.50.60">
    <property type="entry name" value="FAD/NAD(P)-binding domain"/>
    <property type="match status" value="1"/>
</dbReference>
<dbReference type="InterPro" id="IPR036188">
    <property type="entry name" value="FAD/NAD-bd_sf"/>
</dbReference>
<dbReference type="SUPFAM" id="SSF51905">
    <property type="entry name" value="FAD/NAD(P)-binding domain"/>
    <property type="match status" value="1"/>
</dbReference>
<reference evidence="1" key="1">
    <citation type="journal article" date="2015" name="Nature">
        <title>Complex archaea that bridge the gap between prokaryotes and eukaryotes.</title>
        <authorList>
            <person name="Spang A."/>
            <person name="Saw J.H."/>
            <person name="Jorgensen S.L."/>
            <person name="Zaremba-Niedzwiedzka K."/>
            <person name="Martijn J."/>
            <person name="Lind A.E."/>
            <person name="van Eijk R."/>
            <person name="Schleper C."/>
            <person name="Guy L."/>
            <person name="Ettema T.J."/>
        </authorList>
    </citation>
    <scope>NUCLEOTIDE SEQUENCE</scope>
</reference>
<sequence>MIFNFLFGAIGRDIGIDLGTANTLVYVKARGIVLPKEKVQRKIAGYCLNERSGSFLLTHPLKESRITTVFRGNGPRAAGHGGNISFDDYLLEQVRSKGVKVIDRLVKRIELSSDLRNPARVIYEKNNVESILEADLVVGAFGLKRNMLKIIERLKFGYRSPRTVRARNLEIYLDEDFIHEHFGNNIHTYNLSSAKGMWVAIIIPKKEYITVNIVGKRDVTKEELLKFVDHLARSSMLPENWTWSGNLCSCTPRIAVTPARKPFTDRLVMI</sequence>
<comment type="caution">
    <text evidence="1">The sequence shown here is derived from an EMBL/GenBank/DDBJ whole genome shotgun (WGS) entry which is preliminary data.</text>
</comment>
<protein>
    <submittedName>
        <fullName evidence="1">Uncharacterized protein</fullName>
    </submittedName>
</protein>
<name>A0A0F8WSM9_9ZZZZ</name>
<evidence type="ECO:0000313" key="1">
    <source>
        <dbReference type="EMBL" id="KKK59892.1"/>
    </source>
</evidence>
<dbReference type="EMBL" id="LAZR01063236">
    <property type="protein sequence ID" value="KKK59892.1"/>
    <property type="molecule type" value="Genomic_DNA"/>
</dbReference>